<organism evidence="3 4">
    <name type="scientific">Temnothorax longispinosus</name>
    <dbReference type="NCBI Taxonomy" id="300112"/>
    <lineage>
        <taxon>Eukaryota</taxon>
        <taxon>Metazoa</taxon>
        <taxon>Ecdysozoa</taxon>
        <taxon>Arthropoda</taxon>
        <taxon>Hexapoda</taxon>
        <taxon>Insecta</taxon>
        <taxon>Pterygota</taxon>
        <taxon>Neoptera</taxon>
        <taxon>Endopterygota</taxon>
        <taxon>Hymenoptera</taxon>
        <taxon>Apocrita</taxon>
        <taxon>Aculeata</taxon>
        <taxon>Formicoidea</taxon>
        <taxon>Formicidae</taxon>
        <taxon>Myrmicinae</taxon>
        <taxon>Temnothorax</taxon>
    </lineage>
</organism>
<dbReference type="EMBL" id="QBLH01001169">
    <property type="protein sequence ID" value="TGZ52821.1"/>
    <property type="molecule type" value="Genomic_DNA"/>
</dbReference>
<dbReference type="InterPro" id="IPR002557">
    <property type="entry name" value="Chitin-bd_dom"/>
</dbReference>
<dbReference type="PANTHER" id="PTHR20987">
    <property type="entry name" value="CHITIN-BINDING TYPE-2 DOMAIN-CONTAINING PROTEIN-RELATED"/>
    <property type="match status" value="1"/>
</dbReference>
<sequence>MDRFSIVVLLCLCSSLKIAEGQTTAKPTCTEIGAFEINDGTCKNYYICVNDGETLNPVILSCASSAIFDPSQGICVSQNTATCQQTTTMAPSTTSAPFCLRYGRFPIQDVECKKYYLCYWNGTRYAIMGNLTCPNTLVFYPLAEKCVSPRTYNCSGTTKSG</sequence>
<dbReference type="PANTHER" id="PTHR20987:SF0">
    <property type="entry name" value="CHITIN-BINDING TYPE-2 DOMAIN-CONTAINING PROTEIN-RELATED"/>
    <property type="match status" value="1"/>
</dbReference>
<reference evidence="3 4" key="1">
    <citation type="journal article" date="2019" name="Philos. Trans. R. Soc. Lond., B, Biol. Sci.">
        <title>Ant behaviour and brain gene expression of defending hosts depend on the ecological success of the intruding social parasite.</title>
        <authorList>
            <person name="Kaur R."/>
            <person name="Stoldt M."/>
            <person name="Jongepier E."/>
            <person name="Feldmeyer B."/>
            <person name="Menzel F."/>
            <person name="Bornberg-Bauer E."/>
            <person name="Foitzik S."/>
        </authorList>
    </citation>
    <scope>NUCLEOTIDE SEQUENCE [LARGE SCALE GENOMIC DNA]</scope>
    <source>
        <tissue evidence="3">Whole body</tissue>
    </source>
</reference>
<dbReference type="STRING" id="300112.A0A4S2KSN4"/>
<dbReference type="SMART" id="SM00494">
    <property type="entry name" value="ChtBD2"/>
    <property type="match status" value="2"/>
</dbReference>
<evidence type="ECO:0000256" key="1">
    <source>
        <dbReference type="SAM" id="SignalP"/>
    </source>
</evidence>
<gene>
    <name evidence="3" type="ORF">DBV15_05198</name>
</gene>
<dbReference type="InterPro" id="IPR036508">
    <property type="entry name" value="Chitin-bd_dom_sf"/>
</dbReference>
<accession>A0A4S2KSN4</accession>
<dbReference type="Gene3D" id="2.170.140.10">
    <property type="entry name" value="Chitin binding domain"/>
    <property type="match status" value="2"/>
</dbReference>
<dbReference type="GO" id="GO:0008061">
    <property type="term" value="F:chitin binding"/>
    <property type="evidence" value="ECO:0007669"/>
    <property type="project" value="InterPro"/>
</dbReference>
<feature type="domain" description="Chitin-binding type-2" evidence="2">
    <location>
        <begin position="96"/>
        <end position="156"/>
    </location>
</feature>
<evidence type="ECO:0000259" key="2">
    <source>
        <dbReference type="PROSITE" id="PS50940"/>
    </source>
</evidence>
<name>A0A4S2KSN4_9HYME</name>
<feature type="signal peptide" evidence="1">
    <location>
        <begin position="1"/>
        <end position="21"/>
    </location>
</feature>
<keyword evidence="1" id="KW-0732">Signal</keyword>
<evidence type="ECO:0000313" key="3">
    <source>
        <dbReference type="EMBL" id="TGZ52821.1"/>
    </source>
</evidence>
<proteinExistence type="predicted"/>
<dbReference type="Proteomes" id="UP000310200">
    <property type="component" value="Unassembled WGS sequence"/>
</dbReference>
<keyword evidence="4" id="KW-1185">Reference proteome</keyword>
<dbReference type="SUPFAM" id="SSF57625">
    <property type="entry name" value="Invertebrate chitin-binding proteins"/>
    <property type="match status" value="2"/>
</dbReference>
<feature type="domain" description="Chitin-binding type-2" evidence="2">
    <location>
        <begin position="26"/>
        <end position="85"/>
    </location>
</feature>
<feature type="chain" id="PRO_5020564939" description="Chitin-binding type-2 domain-containing protein" evidence="1">
    <location>
        <begin position="22"/>
        <end position="161"/>
    </location>
</feature>
<evidence type="ECO:0000313" key="4">
    <source>
        <dbReference type="Proteomes" id="UP000310200"/>
    </source>
</evidence>
<dbReference type="Pfam" id="PF01607">
    <property type="entry name" value="CBM_14"/>
    <property type="match status" value="2"/>
</dbReference>
<dbReference type="AlphaFoldDB" id="A0A4S2KSN4"/>
<dbReference type="GO" id="GO:0005576">
    <property type="term" value="C:extracellular region"/>
    <property type="evidence" value="ECO:0007669"/>
    <property type="project" value="InterPro"/>
</dbReference>
<comment type="caution">
    <text evidence="3">The sequence shown here is derived from an EMBL/GenBank/DDBJ whole genome shotgun (WGS) entry which is preliminary data.</text>
</comment>
<dbReference type="PROSITE" id="PS50940">
    <property type="entry name" value="CHIT_BIND_II"/>
    <property type="match status" value="2"/>
</dbReference>
<protein>
    <recommendedName>
        <fullName evidence="2">Chitin-binding type-2 domain-containing protein</fullName>
    </recommendedName>
</protein>